<proteinExistence type="predicted"/>
<name>A0A0E9QYX2_ANGAN</name>
<sequence>MTMCRYSYHSPPPTFVHSYVYLWSAPLLWPVVNICLWCFNHKRMPTVPNAGIAPLCSQSVNAVYPELQL</sequence>
<organism evidence="2">
    <name type="scientific">Anguilla anguilla</name>
    <name type="common">European freshwater eel</name>
    <name type="synonym">Muraena anguilla</name>
    <dbReference type="NCBI Taxonomy" id="7936"/>
    <lineage>
        <taxon>Eukaryota</taxon>
        <taxon>Metazoa</taxon>
        <taxon>Chordata</taxon>
        <taxon>Craniata</taxon>
        <taxon>Vertebrata</taxon>
        <taxon>Euteleostomi</taxon>
        <taxon>Actinopterygii</taxon>
        <taxon>Neopterygii</taxon>
        <taxon>Teleostei</taxon>
        <taxon>Anguilliformes</taxon>
        <taxon>Anguillidae</taxon>
        <taxon>Anguilla</taxon>
    </lineage>
</organism>
<dbReference type="AlphaFoldDB" id="A0A0E9QYX2"/>
<evidence type="ECO:0000313" key="2">
    <source>
        <dbReference type="EMBL" id="JAH21682.1"/>
    </source>
</evidence>
<reference evidence="2" key="1">
    <citation type="submission" date="2014-11" db="EMBL/GenBank/DDBJ databases">
        <authorList>
            <person name="Amaro Gonzalez C."/>
        </authorList>
    </citation>
    <scope>NUCLEOTIDE SEQUENCE</scope>
</reference>
<reference evidence="2" key="2">
    <citation type="journal article" date="2015" name="Fish Shellfish Immunol.">
        <title>Early steps in the European eel (Anguilla anguilla)-Vibrio vulnificus interaction in the gills: Role of the RtxA13 toxin.</title>
        <authorList>
            <person name="Callol A."/>
            <person name="Pajuelo D."/>
            <person name="Ebbesson L."/>
            <person name="Teles M."/>
            <person name="MacKenzie S."/>
            <person name="Amaro C."/>
        </authorList>
    </citation>
    <scope>NUCLEOTIDE SEQUENCE</scope>
</reference>
<evidence type="ECO:0000256" key="1">
    <source>
        <dbReference type="SAM" id="Phobius"/>
    </source>
</evidence>
<feature type="transmembrane region" description="Helical" evidence="1">
    <location>
        <begin position="20"/>
        <end position="39"/>
    </location>
</feature>
<keyword evidence="1" id="KW-1133">Transmembrane helix</keyword>
<keyword evidence="1" id="KW-0472">Membrane</keyword>
<dbReference type="EMBL" id="GBXM01086895">
    <property type="protein sequence ID" value="JAH21682.1"/>
    <property type="molecule type" value="Transcribed_RNA"/>
</dbReference>
<keyword evidence="1" id="KW-0812">Transmembrane</keyword>
<protein>
    <submittedName>
        <fullName evidence="2">Uncharacterized protein</fullName>
    </submittedName>
</protein>
<accession>A0A0E9QYX2</accession>